<dbReference type="SUPFAM" id="SSF52540">
    <property type="entry name" value="P-loop containing nucleoside triphosphate hydrolases"/>
    <property type="match status" value="1"/>
</dbReference>
<protein>
    <submittedName>
        <fullName evidence="6">ABC superfamily ATP binding cassette transporter, ABC protein</fullName>
    </submittedName>
</protein>
<comment type="caution">
    <text evidence="6">The sequence shown here is derived from an EMBL/GenBank/DDBJ whole genome shotgun (WGS) entry which is preliminary data.</text>
</comment>
<keyword evidence="2" id="KW-0813">Transport</keyword>
<dbReference type="PANTHER" id="PTHR42711">
    <property type="entry name" value="ABC TRANSPORTER ATP-BINDING PROTEIN"/>
    <property type="match status" value="1"/>
</dbReference>
<accession>A0A0R2KSY4</accession>
<feature type="domain" description="ABC transporter" evidence="5">
    <location>
        <begin position="26"/>
        <end position="116"/>
    </location>
</feature>
<evidence type="ECO:0000313" key="6">
    <source>
        <dbReference type="EMBL" id="KRN92681.1"/>
    </source>
</evidence>
<dbReference type="Gene3D" id="3.40.50.300">
    <property type="entry name" value="P-loop containing nucleotide triphosphate hydrolases"/>
    <property type="match status" value="1"/>
</dbReference>
<keyword evidence="3" id="KW-0547">Nucleotide-binding</keyword>
<sequence length="158" mass="17721">MINMSNLLTVKNISKTYQKANKKAVSNVSFEVNSGDIVAFLGPNGAGKTSTLKMILNLISPDQGQIFFQGQDATHKNLPLLKNTGVLLEGSKNMFWSLSPIENFIYWGGQRGLNKKEATEKGLFLLKRYSYYQTKSWDAANYWYLLCHDCASPAIDSR</sequence>
<dbReference type="AlphaFoldDB" id="A0A0R2KSY4"/>
<evidence type="ECO:0000256" key="2">
    <source>
        <dbReference type="ARBA" id="ARBA00022448"/>
    </source>
</evidence>
<evidence type="ECO:0000256" key="1">
    <source>
        <dbReference type="ARBA" id="ARBA00005417"/>
    </source>
</evidence>
<proteinExistence type="inferred from homology"/>
<dbReference type="Pfam" id="PF00005">
    <property type="entry name" value="ABC_tran"/>
    <property type="match status" value="1"/>
</dbReference>
<dbReference type="GO" id="GO:0016887">
    <property type="term" value="F:ATP hydrolysis activity"/>
    <property type="evidence" value="ECO:0007669"/>
    <property type="project" value="InterPro"/>
</dbReference>
<evidence type="ECO:0000313" key="7">
    <source>
        <dbReference type="Proteomes" id="UP000051529"/>
    </source>
</evidence>
<dbReference type="PANTHER" id="PTHR42711:SF5">
    <property type="entry name" value="ABC TRANSPORTER ATP-BINDING PROTEIN NATA"/>
    <property type="match status" value="1"/>
</dbReference>
<evidence type="ECO:0000256" key="4">
    <source>
        <dbReference type="ARBA" id="ARBA00022840"/>
    </source>
</evidence>
<dbReference type="InterPro" id="IPR003439">
    <property type="entry name" value="ABC_transporter-like_ATP-bd"/>
</dbReference>
<dbReference type="InterPro" id="IPR050763">
    <property type="entry name" value="ABC_transporter_ATP-binding"/>
</dbReference>
<reference evidence="6 7" key="1">
    <citation type="journal article" date="2015" name="Genome Announc.">
        <title>Expanding the biotechnology potential of lactobacilli through comparative genomics of 213 strains and associated genera.</title>
        <authorList>
            <person name="Sun Z."/>
            <person name="Harris H.M."/>
            <person name="McCann A."/>
            <person name="Guo C."/>
            <person name="Argimon S."/>
            <person name="Zhang W."/>
            <person name="Yang X."/>
            <person name="Jeffery I.B."/>
            <person name="Cooney J.C."/>
            <person name="Kagawa T.F."/>
            <person name="Liu W."/>
            <person name="Song Y."/>
            <person name="Salvetti E."/>
            <person name="Wrobel A."/>
            <person name="Rasinkangas P."/>
            <person name="Parkhill J."/>
            <person name="Rea M.C."/>
            <person name="O'Sullivan O."/>
            <person name="Ritari J."/>
            <person name="Douillard F.P."/>
            <person name="Paul Ross R."/>
            <person name="Yang R."/>
            <person name="Briner A.E."/>
            <person name="Felis G.E."/>
            <person name="de Vos W.M."/>
            <person name="Barrangou R."/>
            <person name="Klaenhammer T.R."/>
            <person name="Caufield P.W."/>
            <person name="Cui Y."/>
            <person name="Zhang H."/>
            <person name="O'Toole P.W."/>
        </authorList>
    </citation>
    <scope>NUCLEOTIDE SEQUENCE [LARGE SCALE GENOMIC DNA]</scope>
    <source>
        <strain evidence="6 7">DSM 16698</strain>
    </source>
</reference>
<dbReference type="InterPro" id="IPR027417">
    <property type="entry name" value="P-loop_NTPase"/>
</dbReference>
<dbReference type="Proteomes" id="UP000051529">
    <property type="component" value="Unassembled WGS sequence"/>
</dbReference>
<organism evidence="6 7">
    <name type="scientific">Lactobacillus amylovorus subsp. animalium DSM 16698</name>
    <dbReference type="NCBI Taxonomy" id="695563"/>
    <lineage>
        <taxon>Bacteria</taxon>
        <taxon>Bacillati</taxon>
        <taxon>Bacillota</taxon>
        <taxon>Bacilli</taxon>
        <taxon>Lactobacillales</taxon>
        <taxon>Lactobacillaceae</taxon>
        <taxon>Lactobacillus</taxon>
        <taxon>Lactobacillus amylovorus subsp. animalium</taxon>
    </lineage>
</organism>
<dbReference type="EMBL" id="JQBQ01000005">
    <property type="protein sequence ID" value="KRN92681.1"/>
    <property type="molecule type" value="Genomic_DNA"/>
</dbReference>
<evidence type="ECO:0000259" key="5">
    <source>
        <dbReference type="Pfam" id="PF00005"/>
    </source>
</evidence>
<dbReference type="PATRIC" id="fig|695563.3.peg.1455"/>
<evidence type="ECO:0000256" key="3">
    <source>
        <dbReference type="ARBA" id="ARBA00022741"/>
    </source>
</evidence>
<gene>
    <name evidence="6" type="ORF">IV44_GL001392</name>
</gene>
<comment type="similarity">
    <text evidence="1">Belongs to the ABC transporter superfamily.</text>
</comment>
<name>A0A0R2KSY4_LACAM</name>
<dbReference type="GO" id="GO:0005524">
    <property type="term" value="F:ATP binding"/>
    <property type="evidence" value="ECO:0007669"/>
    <property type="project" value="UniProtKB-KW"/>
</dbReference>
<keyword evidence="4" id="KW-0067">ATP-binding</keyword>